<feature type="compositionally biased region" description="Gly residues" evidence="1">
    <location>
        <begin position="54"/>
        <end position="66"/>
    </location>
</feature>
<keyword evidence="2" id="KW-1133">Transmembrane helix</keyword>
<reference evidence="3" key="1">
    <citation type="submission" date="2020-09" db="EMBL/GenBank/DDBJ databases">
        <title>Secondary metabolite and genome analysis of marine Streptomyces chumphonensis KK1-2T.</title>
        <authorList>
            <person name="Phongsopitanun W."/>
            <person name="Kanchanasin P."/>
            <person name="Pittayakhajonwut P."/>
            <person name="Suwanborirux K."/>
            <person name="Tanasupawat S."/>
        </authorList>
    </citation>
    <scope>NUCLEOTIDE SEQUENCE</scope>
    <source>
        <strain evidence="3">KK1-2</strain>
    </source>
</reference>
<protein>
    <recommendedName>
        <fullName evidence="5">Septum formation-related domain-containing protein</fullName>
    </recommendedName>
</protein>
<feature type="compositionally biased region" description="Pro residues" evidence="1">
    <location>
        <begin position="67"/>
        <end position="96"/>
    </location>
</feature>
<name>A0A927I9Y1_9ACTN</name>
<feature type="compositionally biased region" description="Acidic residues" evidence="1">
    <location>
        <begin position="160"/>
        <end position="170"/>
    </location>
</feature>
<dbReference type="AlphaFoldDB" id="A0A927I9Y1"/>
<sequence length="298" mass="30103">MSYPPPPNNHSGSGAGGGFGPPQGFGPPEQPGPPAGGYGYPQQPHQPGPPDGYGYPGQPGQPGGYPGQPPYGGPGIPGGPPGPPGGPGGYPPPPPSGGNGPKVAVIVIAAVLVAALAVGGILIATSGDDEPDVKADSSATPTASGTPDPEESSDAPTGEPSDEATDDPFDIDVPTESPYLEFEVLDPGTCFDHPTLSSDVTEIEEKSCSEPHDAEVITNITLSGDYADDSAIGEESISLCEKDAQDKVNAMPADGKVYYPFALYPLQSTYEYQGEDTVSCALTISDAQDGDELTGSLP</sequence>
<proteinExistence type="predicted"/>
<evidence type="ECO:0000256" key="1">
    <source>
        <dbReference type="SAM" id="MobiDB-lite"/>
    </source>
</evidence>
<dbReference type="Proteomes" id="UP000632289">
    <property type="component" value="Unassembled WGS sequence"/>
</dbReference>
<feature type="compositionally biased region" description="Gly residues" evidence="1">
    <location>
        <begin position="13"/>
        <end position="23"/>
    </location>
</feature>
<evidence type="ECO:0000313" key="4">
    <source>
        <dbReference type="Proteomes" id="UP000632289"/>
    </source>
</evidence>
<keyword evidence="4" id="KW-1185">Reference proteome</keyword>
<comment type="caution">
    <text evidence="3">The sequence shown here is derived from an EMBL/GenBank/DDBJ whole genome shotgun (WGS) entry which is preliminary data.</text>
</comment>
<evidence type="ECO:0000313" key="3">
    <source>
        <dbReference type="EMBL" id="MBD3930193.1"/>
    </source>
</evidence>
<feature type="region of interest" description="Disordered" evidence="1">
    <location>
        <begin position="125"/>
        <end position="174"/>
    </location>
</feature>
<dbReference type="RefSeq" id="WP_191207489.1">
    <property type="nucleotide sequence ID" value="NZ_BAABKL010000021.1"/>
</dbReference>
<feature type="transmembrane region" description="Helical" evidence="2">
    <location>
        <begin position="103"/>
        <end position="124"/>
    </location>
</feature>
<dbReference type="EMBL" id="JACXYU010000001">
    <property type="protein sequence ID" value="MBD3930193.1"/>
    <property type="molecule type" value="Genomic_DNA"/>
</dbReference>
<gene>
    <name evidence="3" type="ORF">IF129_01215</name>
</gene>
<accession>A0A927I9Y1</accession>
<organism evidence="3 4">
    <name type="scientific">Streptomyces chumphonensis</name>
    <dbReference type="NCBI Taxonomy" id="1214925"/>
    <lineage>
        <taxon>Bacteria</taxon>
        <taxon>Bacillati</taxon>
        <taxon>Actinomycetota</taxon>
        <taxon>Actinomycetes</taxon>
        <taxon>Kitasatosporales</taxon>
        <taxon>Streptomycetaceae</taxon>
        <taxon>Streptomyces</taxon>
    </lineage>
</organism>
<keyword evidence="2" id="KW-0812">Transmembrane</keyword>
<keyword evidence="2" id="KW-0472">Membrane</keyword>
<evidence type="ECO:0000256" key="2">
    <source>
        <dbReference type="SAM" id="Phobius"/>
    </source>
</evidence>
<dbReference type="SUPFAM" id="SSF81995">
    <property type="entry name" value="beta-sandwich domain of Sec23/24"/>
    <property type="match status" value="1"/>
</dbReference>
<feature type="compositionally biased region" description="Pro residues" evidence="1">
    <location>
        <begin position="24"/>
        <end position="34"/>
    </location>
</feature>
<evidence type="ECO:0008006" key="5">
    <source>
        <dbReference type="Google" id="ProtNLM"/>
    </source>
</evidence>
<feature type="region of interest" description="Disordered" evidence="1">
    <location>
        <begin position="1"/>
        <end position="101"/>
    </location>
</feature>